<keyword evidence="3" id="KW-0067">ATP-binding</keyword>
<dbReference type="InterPro" id="IPR003439">
    <property type="entry name" value="ABC_transporter-like_ATP-bd"/>
</dbReference>
<dbReference type="InterPro" id="IPR015854">
    <property type="entry name" value="ABC_transpr_LolD-like"/>
</dbReference>
<evidence type="ECO:0000256" key="2">
    <source>
        <dbReference type="ARBA" id="ARBA00022741"/>
    </source>
</evidence>
<reference evidence="5" key="1">
    <citation type="submission" date="2020-05" db="EMBL/GenBank/DDBJ databases">
        <authorList>
            <person name="Chiriac C."/>
            <person name="Salcher M."/>
            <person name="Ghai R."/>
            <person name="Kavagutti S V."/>
        </authorList>
    </citation>
    <scope>NUCLEOTIDE SEQUENCE</scope>
</reference>
<dbReference type="GO" id="GO:0098796">
    <property type="term" value="C:membrane protein complex"/>
    <property type="evidence" value="ECO:0007669"/>
    <property type="project" value="UniProtKB-ARBA"/>
</dbReference>
<feature type="domain" description="ABC transporter" evidence="4">
    <location>
        <begin position="11"/>
        <end position="239"/>
    </location>
</feature>
<dbReference type="GO" id="GO:0005886">
    <property type="term" value="C:plasma membrane"/>
    <property type="evidence" value="ECO:0007669"/>
    <property type="project" value="TreeGrafter"/>
</dbReference>
<dbReference type="EMBL" id="CAEZXP010000001">
    <property type="protein sequence ID" value="CAB4689887.1"/>
    <property type="molecule type" value="Genomic_DNA"/>
</dbReference>
<dbReference type="AlphaFoldDB" id="A0A6J6NTQ8"/>
<dbReference type="PANTHER" id="PTHR24220">
    <property type="entry name" value="IMPORT ATP-BINDING PROTEIN"/>
    <property type="match status" value="1"/>
</dbReference>
<dbReference type="CDD" id="cd03255">
    <property type="entry name" value="ABC_MJ0796_LolCDE_FtsE"/>
    <property type="match status" value="1"/>
</dbReference>
<dbReference type="InterPro" id="IPR017911">
    <property type="entry name" value="MacB-like_ATP-bd"/>
</dbReference>
<dbReference type="GO" id="GO:0016887">
    <property type="term" value="F:ATP hydrolysis activity"/>
    <property type="evidence" value="ECO:0007669"/>
    <property type="project" value="InterPro"/>
</dbReference>
<dbReference type="PROSITE" id="PS00211">
    <property type="entry name" value="ABC_TRANSPORTER_1"/>
    <property type="match status" value="1"/>
</dbReference>
<keyword evidence="2" id="KW-0547">Nucleotide-binding</keyword>
<dbReference type="SMART" id="SM00382">
    <property type="entry name" value="AAA"/>
    <property type="match status" value="1"/>
</dbReference>
<dbReference type="SUPFAM" id="SSF52540">
    <property type="entry name" value="P-loop containing nucleoside triphosphate hydrolases"/>
    <property type="match status" value="1"/>
</dbReference>
<dbReference type="Pfam" id="PF00005">
    <property type="entry name" value="ABC_tran"/>
    <property type="match status" value="1"/>
</dbReference>
<dbReference type="PANTHER" id="PTHR24220:SF86">
    <property type="entry name" value="ABC TRANSPORTER ABCH.1"/>
    <property type="match status" value="1"/>
</dbReference>
<dbReference type="GO" id="GO:0022857">
    <property type="term" value="F:transmembrane transporter activity"/>
    <property type="evidence" value="ECO:0007669"/>
    <property type="project" value="UniProtKB-ARBA"/>
</dbReference>
<sequence>MTTTDTTPAVYELRGVSRSYGSGTTAVNAVNNLELTIGAGEYTVIAGPSGSGKTTLLQLLGGLDRPTAGELLFEGRDIAHAGEGELTAIRRTKIGFVFQQFNLIPTLTARQNVEVALAPTKIANRTARAQELLETVGLGARAEHLPSQMSGGEQQRVAIARALANHPDVLLADEPTGNLDSASGAEIVTLLRNLADEKGHTVLVITHDPAIAAGAPRVIRLRDGKLEEPAPADGEETNS</sequence>
<dbReference type="PROSITE" id="PS50893">
    <property type="entry name" value="ABC_TRANSPORTER_2"/>
    <property type="match status" value="1"/>
</dbReference>
<evidence type="ECO:0000256" key="1">
    <source>
        <dbReference type="ARBA" id="ARBA00022448"/>
    </source>
</evidence>
<dbReference type="FunFam" id="3.40.50.300:FF:000032">
    <property type="entry name" value="Export ABC transporter ATP-binding protein"/>
    <property type="match status" value="1"/>
</dbReference>
<accession>A0A6J6NTQ8</accession>
<dbReference type="InterPro" id="IPR027417">
    <property type="entry name" value="P-loop_NTPase"/>
</dbReference>
<dbReference type="InterPro" id="IPR017871">
    <property type="entry name" value="ABC_transporter-like_CS"/>
</dbReference>
<dbReference type="GO" id="GO:0005524">
    <property type="term" value="F:ATP binding"/>
    <property type="evidence" value="ECO:0007669"/>
    <property type="project" value="UniProtKB-KW"/>
</dbReference>
<evidence type="ECO:0000256" key="3">
    <source>
        <dbReference type="ARBA" id="ARBA00022840"/>
    </source>
</evidence>
<protein>
    <submittedName>
        <fullName evidence="5">Unannotated protein</fullName>
    </submittedName>
</protein>
<keyword evidence="1" id="KW-0813">Transport</keyword>
<dbReference type="InterPro" id="IPR003593">
    <property type="entry name" value="AAA+_ATPase"/>
</dbReference>
<name>A0A6J6NTQ8_9ZZZZ</name>
<evidence type="ECO:0000259" key="4">
    <source>
        <dbReference type="PROSITE" id="PS50893"/>
    </source>
</evidence>
<gene>
    <name evidence="5" type="ORF">UFOPK2399_00631</name>
</gene>
<evidence type="ECO:0000313" key="5">
    <source>
        <dbReference type="EMBL" id="CAB4689887.1"/>
    </source>
</evidence>
<organism evidence="5">
    <name type="scientific">freshwater metagenome</name>
    <dbReference type="NCBI Taxonomy" id="449393"/>
    <lineage>
        <taxon>unclassified sequences</taxon>
        <taxon>metagenomes</taxon>
        <taxon>ecological metagenomes</taxon>
    </lineage>
</organism>
<proteinExistence type="predicted"/>
<dbReference type="Gene3D" id="3.40.50.300">
    <property type="entry name" value="P-loop containing nucleotide triphosphate hydrolases"/>
    <property type="match status" value="1"/>
</dbReference>